<dbReference type="Gene3D" id="3.40.50.150">
    <property type="entry name" value="Vaccinia Virus protein VP39"/>
    <property type="match status" value="1"/>
</dbReference>
<dbReference type="GO" id="GO:0008168">
    <property type="term" value="F:methyltransferase activity"/>
    <property type="evidence" value="ECO:0007669"/>
    <property type="project" value="UniProtKB-KW"/>
</dbReference>
<dbReference type="EMBL" id="CP028843">
    <property type="protein sequence ID" value="AWB24449.1"/>
    <property type="molecule type" value="Genomic_DNA"/>
</dbReference>
<dbReference type="KEGG" id="mee:DA075_29250"/>
<keyword evidence="2" id="KW-0489">Methyltransferase</keyword>
<protein>
    <submittedName>
        <fullName evidence="2">Class I SAM-dependent methyltransferase</fullName>
    </submittedName>
</protein>
<organism evidence="2 3">
    <name type="scientific">Methylobacterium currus</name>
    <dbReference type="NCBI Taxonomy" id="2051553"/>
    <lineage>
        <taxon>Bacteria</taxon>
        <taxon>Pseudomonadati</taxon>
        <taxon>Pseudomonadota</taxon>
        <taxon>Alphaproteobacteria</taxon>
        <taxon>Hyphomicrobiales</taxon>
        <taxon>Methylobacteriaceae</taxon>
        <taxon>Methylobacterium</taxon>
    </lineage>
</organism>
<keyword evidence="2" id="KW-0808">Transferase</keyword>
<sequence>MSEGMSKYVNMQKNWYEKAASLSKYDVNRKEDNVVGSYNEHNNWPDYDKYLLGFVDETWKEKLALDFACGPGRNIVKYSHLFKRLDGADIAQNNLDNAKSNLEFHNIKVPNLYLTTGSNLGDAPDNTYDLIFSTIAMQHICVHEVRFNILRDMHRALRKLGRISIQMGFGVSPGKAGYFENNYDAISTNSGYDTMVEDVDYLRNDLSQIGFVKFSYEIRPTGPGDSHPHWIFFSAHK</sequence>
<dbReference type="CDD" id="cd02440">
    <property type="entry name" value="AdoMet_MTases"/>
    <property type="match status" value="1"/>
</dbReference>
<dbReference type="InterPro" id="IPR029063">
    <property type="entry name" value="SAM-dependent_MTases_sf"/>
</dbReference>
<dbReference type="AlphaFoldDB" id="A0A2R4WSC1"/>
<name>A0A2R4WSC1_9HYPH</name>
<keyword evidence="3" id="KW-1185">Reference proteome</keyword>
<dbReference type="SUPFAM" id="SSF53335">
    <property type="entry name" value="S-adenosyl-L-methionine-dependent methyltransferases"/>
    <property type="match status" value="1"/>
</dbReference>
<evidence type="ECO:0000259" key="1">
    <source>
        <dbReference type="Pfam" id="PF13649"/>
    </source>
</evidence>
<gene>
    <name evidence="2" type="ORF">DA075_29250</name>
</gene>
<evidence type="ECO:0000313" key="3">
    <source>
        <dbReference type="Proteomes" id="UP000244755"/>
    </source>
</evidence>
<dbReference type="GO" id="GO:0032259">
    <property type="term" value="P:methylation"/>
    <property type="evidence" value="ECO:0007669"/>
    <property type="project" value="UniProtKB-KW"/>
</dbReference>
<accession>A0A2R4WSC1</accession>
<reference evidence="2 3" key="1">
    <citation type="submission" date="2018-04" db="EMBL/GenBank/DDBJ databases">
        <title>Methylobacterium sp. PR1016A genome.</title>
        <authorList>
            <person name="Park W."/>
        </authorList>
    </citation>
    <scope>NUCLEOTIDE SEQUENCE [LARGE SCALE GENOMIC DNA]</scope>
    <source>
        <strain evidence="2 3">PR1016A</strain>
    </source>
</reference>
<proteinExistence type="predicted"/>
<dbReference type="Pfam" id="PF13649">
    <property type="entry name" value="Methyltransf_25"/>
    <property type="match status" value="1"/>
</dbReference>
<feature type="domain" description="Methyltransferase" evidence="1">
    <location>
        <begin position="65"/>
        <end position="161"/>
    </location>
</feature>
<dbReference type="Proteomes" id="UP000244755">
    <property type="component" value="Chromosome 1"/>
</dbReference>
<dbReference type="InterPro" id="IPR041698">
    <property type="entry name" value="Methyltransf_25"/>
</dbReference>
<evidence type="ECO:0000313" key="2">
    <source>
        <dbReference type="EMBL" id="AWB24449.1"/>
    </source>
</evidence>